<dbReference type="GO" id="GO:2001070">
    <property type="term" value="F:starch binding"/>
    <property type="evidence" value="ECO:0007669"/>
    <property type="project" value="InterPro"/>
</dbReference>
<sequence length="328" mass="35275">MYKHIGKIFFLGLLAALWLAGCKKESFEKPVNAAFTLEAVSDTVFWGAKFKLSIIKTPDIRSLNVSLVSVDNSKEVFKDTLTDTTDSYLLSKEITVPADGSWAGKYILKLTASSVNGKAETDTVYFKKGVANYYLVGGSSSAGWDPVAGIKFAVFTKDAKPFYDYYGYLTNAGDGLKILPGNVNWDGGFGMKPGTPGVLTNAADAANIPVSADGFYRLRLDMTDLTKPGYVLVPSNWGIIGDATAGGWDNSTAMTFAPGKGNYQWTITATLTAGSFKFRENNAWDVNLGVDANTALKYDGDNVSVTAGTYTITLNLAPAGYTYSIQKK</sequence>
<gene>
    <name evidence="2" type="ORF">ESB13_00870</name>
</gene>
<feature type="domain" description="Outer membrane protein SusF/SusE-like C-terminal" evidence="1">
    <location>
        <begin position="239"/>
        <end position="316"/>
    </location>
</feature>
<evidence type="ECO:0000313" key="3">
    <source>
        <dbReference type="Proteomes" id="UP000290545"/>
    </source>
</evidence>
<proteinExistence type="predicted"/>
<dbReference type="CDD" id="cd12956">
    <property type="entry name" value="CBM_SusE-F_like"/>
    <property type="match status" value="1"/>
</dbReference>
<keyword evidence="3" id="KW-1185">Reference proteome</keyword>
<name>A0A4Q1D895_9BACT</name>
<dbReference type="Gene3D" id="2.60.40.3620">
    <property type="match status" value="2"/>
</dbReference>
<dbReference type="Pfam" id="PF16411">
    <property type="entry name" value="SusF_SusE"/>
    <property type="match status" value="1"/>
</dbReference>
<dbReference type="AlphaFoldDB" id="A0A4Q1D895"/>
<evidence type="ECO:0000259" key="1">
    <source>
        <dbReference type="Pfam" id="PF16411"/>
    </source>
</evidence>
<evidence type="ECO:0000313" key="2">
    <source>
        <dbReference type="EMBL" id="RXK85410.1"/>
    </source>
</evidence>
<dbReference type="Proteomes" id="UP000290545">
    <property type="component" value="Unassembled WGS sequence"/>
</dbReference>
<organism evidence="2 3">
    <name type="scientific">Filimonas effusa</name>
    <dbReference type="NCBI Taxonomy" id="2508721"/>
    <lineage>
        <taxon>Bacteria</taxon>
        <taxon>Pseudomonadati</taxon>
        <taxon>Bacteroidota</taxon>
        <taxon>Chitinophagia</taxon>
        <taxon>Chitinophagales</taxon>
        <taxon>Chitinophagaceae</taxon>
        <taxon>Filimonas</taxon>
    </lineage>
</organism>
<dbReference type="PROSITE" id="PS51257">
    <property type="entry name" value="PROKAR_LIPOPROTEIN"/>
    <property type="match status" value="1"/>
</dbReference>
<accession>A0A4Q1D895</accession>
<dbReference type="OrthoDB" id="975117at2"/>
<reference evidence="2 3" key="1">
    <citation type="submission" date="2019-01" db="EMBL/GenBank/DDBJ databases">
        <title>Filimonas sp. strain TTM-71.</title>
        <authorList>
            <person name="Chen W.-M."/>
        </authorList>
    </citation>
    <scope>NUCLEOTIDE SEQUENCE [LARGE SCALE GENOMIC DNA]</scope>
    <source>
        <strain evidence="2 3">TTM-71</strain>
    </source>
</reference>
<protein>
    <submittedName>
        <fullName evidence="2">SusF/SusE family outer membrane protein</fullName>
    </submittedName>
</protein>
<dbReference type="EMBL" id="SDHZ01000001">
    <property type="protein sequence ID" value="RXK85410.1"/>
    <property type="molecule type" value="Genomic_DNA"/>
</dbReference>
<dbReference type="GO" id="GO:0019867">
    <property type="term" value="C:outer membrane"/>
    <property type="evidence" value="ECO:0007669"/>
    <property type="project" value="InterPro"/>
</dbReference>
<dbReference type="RefSeq" id="WP_129001162.1">
    <property type="nucleotide sequence ID" value="NZ_SDHZ01000001.1"/>
</dbReference>
<comment type="caution">
    <text evidence="2">The sequence shown here is derived from an EMBL/GenBank/DDBJ whole genome shotgun (WGS) entry which is preliminary data.</text>
</comment>
<dbReference type="InterPro" id="IPR032187">
    <property type="entry name" value="SusF/SusE-like_C"/>
</dbReference>